<dbReference type="GO" id="GO:0017128">
    <property type="term" value="F:phospholipid scramblase activity"/>
    <property type="evidence" value="ECO:0007669"/>
    <property type="project" value="InterPro"/>
</dbReference>
<dbReference type="InterPro" id="IPR025659">
    <property type="entry name" value="Tubby-like_C"/>
</dbReference>
<keyword evidence="4" id="KW-1185">Reference proteome</keyword>
<sequence length="367" mass="42264">MIKTISRDIIKLQRSGISSLTTTNSFIKPFSTFTPNLYENNDGHGRGRPINRGRIRNKVVSPISRPGPPNYEVPYDGHPGGNGFGQSMDHQPTTVSPSSYSYDYNVPSAGIIKKDDLIYKILSQPTLVIERQIEFMNLFIGIEQSNKYRLLDTEGNQLGYLIERDFNLLKIIMRQIYKLHRPFTVDLYDNNGNLLLTIDRPFSLINSHIKTFLPNVNTKESYLIGESVQNWHLWRRKYNLFLNDKFDNENFSQYGLINSPLLSWEFPIFNSENKIIGSISKNFVGLMREFFTDTNLYVLRMDPSSFANEELQQYYYGINNNNGFSNRTMTIDERAVMLANAISIDFDYFSRHSRGPGGGLFLFDSGE</sequence>
<evidence type="ECO:0000313" key="4">
    <source>
        <dbReference type="Proteomes" id="UP001165120"/>
    </source>
</evidence>
<protein>
    <recommendedName>
        <fullName evidence="2">Phospholipid scramblase</fullName>
    </recommendedName>
</protein>
<dbReference type="InterPro" id="IPR005552">
    <property type="entry name" value="Scramblase"/>
</dbReference>
<proteinExistence type="inferred from homology"/>
<comment type="caution">
    <text evidence="3">The sequence shown here is derived from an EMBL/GenBank/DDBJ whole genome shotgun (WGS) entry which is preliminary data.</text>
</comment>
<evidence type="ECO:0000313" key="3">
    <source>
        <dbReference type="EMBL" id="GME71440.1"/>
    </source>
</evidence>
<dbReference type="SUPFAM" id="SSF54518">
    <property type="entry name" value="Tubby C-terminal domain-like"/>
    <property type="match status" value="1"/>
</dbReference>
<dbReference type="PANTHER" id="PTHR23248">
    <property type="entry name" value="PHOSPHOLIPID SCRAMBLASE-RELATED"/>
    <property type="match status" value="1"/>
</dbReference>
<accession>A0A9W6T1T9</accession>
<evidence type="ECO:0000256" key="2">
    <source>
        <dbReference type="RuleBase" id="RU363116"/>
    </source>
</evidence>
<organism evidence="3 4">
    <name type="scientific">Candida boidinii</name>
    <name type="common">Yeast</name>
    <dbReference type="NCBI Taxonomy" id="5477"/>
    <lineage>
        <taxon>Eukaryota</taxon>
        <taxon>Fungi</taxon>
        <taxon>Dikarya</taxon>
        <taxon>Ascomycota</taxon>
        <taxon>Saccharomycotina</taxon>
        <taxon>Pichiomycetes</taxon>
        <taxon>Pichiales</taxon>
        <taxon>Pichiaceae</taxon>
        <taxon>Ogataea</taxon>
        <taxon>Ogataea/Candida clade</taxon>
    </lineage>
</organism>
<gene>
    <name evidence="3" type="ORF">Cboi02_000321200</name>
</gene>
<dbReference type="PANTHER" id="PTHR23248:SF9">
    <property type="entry name" value="PHOSPHOLIPID SCRAMBLASE"/>
    <property type="match status" value="1"/>
</dbReference>
<reference evidence="3" key="1">
    <citation type="submission" date="2023-04" db="EMBL/GenBank/DDBJ databases">
        <title>Candida boidinii NBRC 10035.</title>
        <authorList>
            <person name="Ichikawa N."/>
            <person name="Sato H."/>
            <person name="Tonouchi N."/>
        </authorList>
    </citation>
    <scope>NUCLEOTIDE SEQUENCE</scope>
    <source>
        <strain evidence="3">NBRC 10035</strain>
    </source>
</reference>
<dbReference type="AlphaFoldDB" id="A0A9W6T1T9"/>
<name>A0A9W6T1T9_CANBO</name>
<evidence type="ECO:0000256" key="1">
    <source>
        <dbReference type="ARBA" id="ARBA00005350"/>
    </source>
</evidence>
<dbReference type="Proteomes" id="UP001165120">
    <property type="component" value="Unassembled WGS sequence"/>
</dbReference>
<dbReference type="Pfam" id="PF03803">
    <property type="entry name" value="Scramblase"/>
    <property type="match status" value="1"/>
</dbReference>
<dbReference type="EMBL" id="BSXN01001072">
    <property type="protein sequence ID" value="GME71440.1"/>
    <property type="molecule type" value="Genomic_DNA"/>
</dbReference>
<dbReference type="GO" id="GO:0005886">
    <property type="term" value="C:plasma membrane"/>
    <property type="evidence" value="ECO:0007669"/>
    <property type="project" value="TreeGrafter"/>
</dbReference>
<comment type="similarity">
    <text evidence="1 2">Belongs to the phospholipid scramblase family.</text>
</comment>